<dbReference type="UniPathway" id="UPA00219"/>
<gene>
    <name evidence="10 13" type="primary">murG</name>
    <name evidence="13" type="ORF">CJ199_04425</name>
</gene>
<comment type="similarity">
    <text evidence="10">Belongs to the glycosyltransferase 28 family. MurG subfamily.</text>
</comment>
<evidence type="ECO:0000256" key="7">
    <source>
        <dbReference type="ARBA" id="ARBA00023136"/>
    </source>
</evidence>
<keyword evidence="2 10" id="KW-0132">Cell division</keyword>
<feature type="domain" description="Glycosyltransferase family 28 N-terminal" evidence="11">
    <location>
        <begin position="4"/>
        <end position="142"/>
    </location>
</feature>
<comment type="caution">
    <text evidence="13">The sequence shown here is derived from an EMBL/GenBank/DDBJ whole genome shotgun (WGS) entry which is preliminary data.</text>
</comment>
<evidence type="ECO:0000313" key="14">
    <source>
        <dbReference type="Proteomes" id="UP000235598"/>
    </source>
</evidence>
<dbReference type="GO" id="GO:0051301">
    <property type="term" value="P:cell division"/>
    <property type="evidence" value="ECO:0007669"/>
    <property type="project" value="UniProtKB-KW"/>
</dbReference>
<protein>
    <recommendedName>
        <fullName evidence="10">UDP-N-acetylglucosamine--N-acetylmuramyl-(pentapeptide) pyrophosphoryl-undecaprenol N-acetylglucosamine transferase</fullName>
        <ecNumber evidence="10">2.4.1.227</ecNumber>
    </recommendedName>
    <alternativeName>
        <fullName evidence="10">Undecaprenyl-PP-MurNAc-pentapeptide-UDPGlcNAc GlcNAc transferase</fullName>
    </alternativeName>
</protein>
<feature type="binding site" evidence="10">
    <location>
        <position position="293"/>
    </location>
    <ligand>
        <name>UDP-N-acetyl-alpha-D-glucosamine</name>
        <dbReference type="ChEBI" id="CHEBI:57705"/>
    </ligand>
</feature>
<dbReference type="Pfam" id="PF04101">
    <property type="entry name" value="Glyco_tran_28_C"/>
    <property type="match status" value="1"/>
</dbReference>
<dbReference type="GO" id="GO:0008360">
    <property type="term" value="P:regulation of cell shape"/>
    <property type="evidence" value="ECO:0007669"/>
    <property type="project" value="UniProtKB-KW"/>
</dbReference>
<dbReference type="EMBL" id="PNHK01000001">
    <property type="protein sequence ID" value="PMD06607.1"/>
    <property type="molecule type" value="Genomic_DNA"/>
</dbReference>
<organism evidence="13 14">
    <name type="scientific">Brevibacterium paucivorans</name>
    <dbReference type="NCBI Taxonomy" id="170994"/>
    <lineage>
        <taxon>Bacteria</taxon>
        <taxon>Bacillati</taxon>
        <taxon>Actinomycetota</taxon>
        <taxon>Actinomycetes</taxon>
        <taxon>Micrococcales</taxon>
        <taxon>Brevibacteriaceae</taxon>
        <taxon>Brevibacterium</taxon>
    </lineage>
</organism>
<dbReference type="PANTHER" id="PTHR21015:SF22">
    <property type="entry name" value="GLYCOSYLTRANSFERASE"/>
    <property type="match status" value="1"/>
</dbReference>
<comment type="catalytic activity">
    <reaction evidence="10">
        <text>di-trans,octa-cis-undecaprenyl diphospho-N-acetyl-alpha-D-muramoyl-L-alanyl-D-glutamyl-meso-2,6-diaminopimeloyl-D-alanyl-D-alanine + UDP-N-acetyl-alpha-D-glucosamine = di-trans,octa-cis-undecaprenyl diphospho-[N-acetyl-alpha-D-glucosaminyl-(1-&gt;4)]-N-acetyl-alpha-D-muramoyl-L-alanyl-D-glutamyl-meso-2,6-diaminopimeloyl-D-alanyl-D-alanine + UDP + H(+)</text>
        <dbReference type="Rhea" id="RHEA:31227"/>
        <dbReference type="ChEBI" id="CHEBI:15378"/>
        <dbReference type="ChEBI" id="CHEBI:57705"/>
        <dbReference type="ChEBI" id="CHEBI:58223"/>
        <dbReference type="ChEBI" id="CHEBI:61387"/>
        <dbReference type="ChEBI" id="CHEBI:61388"/>
        <dbReference type="EC" id="2.4.1.227"/>
    </reaction>
</comment>
<dbReference type="InterPro" id="IPR007235">
    <property type="entry name" value="Glyco_trans_28_C"/>
</dbReference>
<reference evidence="13 14" key="1">
    <citation type="submission" date="2017-09" db="EMBL/GenBank/DDBJ databases">
        <title>Bacterial strain isolated from the female urinary microbiota.</title>
        <authorList>
            <person name="Thomas-White K."/>
            <person name="Kumar N."/>
            <person name="Forster S."/>
            <person name="Putonti C."/>
            <person name="Lawley T."/>
            <person name="Wolfe A.J."/>
        </authorList>
    </citation>
    <scope>NUCLEOTIDE SEQUENCE [LARGE SCALE GENOMIC DNA]</scope>
    <source>
        <strain evidence="13 14">UMB1301</strain>
    </source>
</reference>
<evidence type="ECO:0000256" key="3">
    <source>
        <dbReference type="ARBA" id="ARBA00022676"/>
    </source>
</evidence>
<comment type="subcellular location">
    <subcellularLocation>
        <location evidence="10">Cell membrane</location>
        <topology evidence="10">Peripheral membrane protein</topology>
        <orientation evidence="10">Cytoplasmic side</orientation>
    </subcellularLocation>
</comment>
<keyword evidence="8 10" id="KW-0131">Cell cycle</keyword>
<evidence type="ECO:0000313" key="13">
    <source>
        <dbReference type="EMBL" id="PMD06607.1"/>
    </source>
</evidence>
<dbReference type="Proteomes" id="UP000235598">
    <property type="component" value="Unassembled WGS sequence"/>
</dbReference>
<sequence>MVNVLFAGGGTTGHVAPMLAIVRDFTFQDPNGNVTILGTEEGLESRLVPQAGYELNTIEKVPFPRSINASLVKFPGRLAGAVSRTRNLIKQNNVDVVVGVGGYVSTPAYLAAKSLGVPIVVHEGNAVPGLANKLGARFTKHVGYTFASTPMKGKHVGMPMRREIAQINRKDPLTRYEAMQKLGLDASLATVIVTGGSSGAQAINDAFCDAVDEIRRTGVQVLHITGIGKADKIREATADLRNYHVTEYVDGMETVYSAADLLICRAGAGTVAEVTVAQVPALYVPLAIGNGEQVKNASDPVTAGGALMVDNAAFSATTIKNTVIPLAKDPHRLKNMTKRLNELKFPATADRDVTRMIFEAANVPYPDRAYPYELMTRDEREDQT</sequence>
<dbReference type="OrthoDB" id="9808936at2"/>
<comment type="caution">
    <text evidence="10">Lacks conserved residue(s) required for the propagation of feature annotation.</text>
</comment>
<keyword evidence="4 10" id="KW-0808">Transferase</keyword>
<evidence type="ECO:0000256" key="6">
    <source>
        <dbReference type="ARBA" id="ARBA00022984"/>
    </source>
</evidence>
<keyword evidence="5 10" id="KW-0133">Cell shape</keyword>
<evidence type="ECO:0000256" key="10">
    <source>
        <dbReference type="HAMAP-Rule" id="MF_00033"/>
    </source>
</evidence>
<dbReference type="HAMAP" id="MF_00033">
    <property type="entry name" value="MurG"/>
    <property type="match status" value="1"/>
</dbReference>
<dbReference type="SUPFAM" id="SSF53756">
    <property type="entry name" value="UDP-Glycosyltransferase/glycogen phosphorylase"/>
    <property type="match status" value="1"/>
</dbReference>
<dbReference type="NCBIfam" id="TIGR01133">
    <property type="entry name" value="murG"/>
    <property type="match status" value="1"/>
</dbReference>
<name>A0A2N6VR76_9MICO</name>
<evidence type="ECO:0000259" key="11">
    <source>
        <dbReference type="Pfam" id="PF03033"/>
    </source>
</evidence>
<keyword evidence="7 10" id="KW-0472">Membrane</keyword>
<keyword evidence="9 10" id="KW-0961">Cell wall biogenesis/degradation</keyword>
<dbReference type="GO" id="GO:0050511">
    <property type="term" value="F:undecaprenyldiphospho-muramoylpentapeptide beta-N-acetylglucosaminyltransferase activity"/>
    <property type="evidence" value="ECO:0007669"/>
    <property type="project" value="UniProtKB-UniRule"/>
</dbReference>
<feature type="binding site" evidence="10">
    <location>
        <position position="197"/>
    </location>
    <ligand>
        <name>UDP-N-acetyl-alpha-D-glucosamine</name>
        <dbReference type="ChEBI" id="CHEBI:57705"/>
    </ligand>
</feature>
<proteinExistence type="inferred from homology"/>
<dbReference type="GO" id="GO:0071555">
    <property type="term" value="P:cell wall organization"/>
    <property type="evidence" value="ECO:0007669"/>
    <property type="project" value="UniProtKB-KW"/>
</dbReference>
<keyword evidence="3 10" id="KW-0328">Glycosyltransferase</keyword>
<keyword evidence="6 10" id="KW-0573">Peptidoglycan synthesis</keyword>
<dbReference type="InterPro" id="IPR004276">
    <property type="entry name" value="GlycoTrans_28_N"/>
</dbReference>
<comment type="function">
    <text evidence="10">Cell wall formation. Catalyzes the transfer of a GlcNAc subunit on undecaprenyl-pyrophosphoryl-MurNAc-pentapeptide (lipid intermediate I) to form undecaprenyl-pyrophosphoryl-MurNAc-(pentapeptide)GlcNAc (lipid intermediate II).</text>
</comment>
<dbReference type="GO" id="GO:0005886">
    <property type="term" value="C:plasma membrane"/>
    <property type="evidence" value="ECO:0007669"/>
    <property type="project" value="UniProtKB-SubCell"/>
</dbReference>
<evidence type="ECO:0000256" key="5">
    <source>
        <dbReference type="ARBA" id="ARBA00022960"/>
    </source>
</evidence>
<evidence type="ECO:0000256" key="1">
    <source>
        <dbReference type="ARBA" id="ARBA00022475"/>
    </source>
</evidence>
<accession>A0A2N6VR76</accession>
<evidence type="ECO:0000256" key="4">
    <source>
        <dbReference type="ARBA" id="ARBA00022679"/>
    </source>
</evidence>
<evidence type="ECO:0000256" key="9">
    <source>
        <dbReference type="ARBA" id="ARBA00023316"/>
    </source>
</evidence>
<dbReference type="GO" id="GO:0051991">
    <property type="term" value="F:UDP-N-acetyl-D-glucosamine:N-acetylmuramoyl-L-alanyl-D-glutamyl-meso-2,6-diaminopimelyl-D-alanyl-D-alanine-diphosphoundecaprenol 4-beta-N-acetylglucosaminlytransferase activity"/>
    <property type="evidence" value="ECO:0007669"/>
    <property type="project" value="RHEA"/>
</dbReference>
<evidence type="ECO:0000256" key="8">
    <source>
        <dbReference type="ARBA" id="ARBA00023306"/>
    </source>
</evidence>
<feature type="binding site" evidence="10">
    <location>
        <position position="125"/>
    </location>
    <ligand>
        <name>UDP-N-acetyl-alpha-D-glucosamine</name>
        <dbReference type="ChEBI" id="CHEBI:57705"/>
    </ligand>
</feature>
<dbReference type="EC" id="2.4.1.227" evidence="10"/>
<dbReference type="PANTHER" id="PTHR21015">
    <property type="entry name" value="UDP-N-ACETYLGLUCOSAMINE--N-ACETYLMURAMYL-(PENTAPEPTIDE) PYROPHOSPHORYL-UNDECAPRENOL N-ACETYLGLUCOSAMINE TRANSFERASE 1"/>
    <property type="match status" value="1"/>
</dbReference>
<comment type="pathway">
    <text evidence="10">Cell wall biogenesis; peptidoglycan biosynthesis.</text>
</comment>
<feature type="binding site" evidence="10">
    <location>
        <position position="161"/>
    </location>
    <ligand>
        <name>UDP-N-acetyl-alpha-D-glucosamine</name>
        <dbReference type="ChEBI" id="CHEBI:57705"/>
    </ligand>
</feature>
<dbReference type="AlphaFoldDB" id="A0A2N6VR76"/>
<dbReference type="GO" id="GO:0009252">
    <property type="term" value="P:peptidoglycan biosynthetic process"/>
    <property type="evidence" value="ECO:0007669"/>
    <property type="project" value="UniProtKB-UniRule"/>
</dbReference>
<feature type="domain" description="Glycosyl transferase family 28 C-terminal" evidence="12">
    <location>
        <begin position="190"/>
        <end position="349"/>
    </location>
</feature>
<dbReference type="RefSeq" id="WP_102238249.1">
    <property type="nucleotide sequence ID" value="NZ_JBDMHW010000002.1"/>
</dbReference>
<dbReference type="GO" id="GO:0005975">
    <property type="term" value="P:carbohydrate metabolic process"/>
    <property type="evidence" value="ECO:0007669"/>
    <property type="project" value="InterPro"/>
</dbReference>
<evidence type="ECO:0000256" key="2">
    <source>
        <dbReference type="ARBA" id="ARBA00022618"/>
    </source>
</evidence>
<dbReference type="Pfam" id="PF03033">
    <property type="entry name" value="Glyco_transf_28"/>
    <property type="match status" value="1"/>
</dbReference>
<dbReference type="InterPro" id="IPR006009">
    <property type="entry name" value="GlcNAc_MurG"/>
</dbReference>
<dbReference type="CDD" id="cd03785">
    <property type="entry name" value="GT28_MurG"/>
    <property type="match status" value="1"/>
</dbReference>
<evidence type="ECO:0000259" key="12">
    <source>
        <dbReference type="Pfam" id="PF04101"/>
    </source>
</evidence>
<keyword evidence="1 10" id="KW-1003">Cell membrane</keyword>
<dbReference type="Gene3D" id="3.40.50.2000">
    <property type="entry name" value="Glycogen Phosphorylase B"/>
    <property type="match status" value="2"/>
</dbReference>